<feature type="compositionally biased region" description="Basic and acidic residues" evidence="1">
    <location>
        <begin position="1"/>
        <end position="11"/>
    </location>
</feature>
<comment type="caution">
    <text evidence="2">The sequence shown here is derived from an EMBL/GenBank/DDBJ whole genome shotgun (WGS) entry which is preliminary data.</text>
</comment>
<protein>
    <submittedName>
        <fullName evidence="2">Uncharacterized protein</fullName>
    </submittedName>
</protein>
<evidence type="ECO:0000313" key="2">
    <source>
        <dbReference type="EMBL" id="GGJ25053.1"/>
    </source>
</evidence>
<reference evidence="2" key="2">
    <citation type="submission" date="2020-09" db="EMBL/GenBank/DDBJ databases">
        <authorList>
            <person name="Sun Q."/>
            <person name="Zhou Y."/>
        </authorList>
    </citation>
    <scope>NUCLEOTIDE SEQUENCE</scope>
    <source>
        <strain evidence="2">CGMCC 4.7272</strain>
    </source>
</reference>
<dbReference type="Proteomes" id="UP000625682">
    <property type="component" value="Unassembled WGS sequence"/>
</dbReference>
<sequence length="623" mass="65880">MSALDGAERLRMPAQLPRPSGGIDSDTPFGASTNWVASPGWCVDHLLRNAGIHTCPPPRTGALLYASLHGGAAANVGYLKSLSGDWSQWTKTNAPWECAVQGSSAGTTKAEYAPLVRAVNRNHTDGFWYEVWIDNTGVTSGDRSIDLSLSWVPANLTPVYTTLRADFAAGTVTFFNGTNATPASNSSTTWTVAALTQQSGRWHFGMWLTFSSTGVPTVEGTVQYPNGSGLILLPGTIGSAVPAGAMGNVILRIGGMRVEALQVSQLAAKPATRDEIMQNGRWKKAATLDAPDTPLRVVPVISGSAWEAITSIARATLSTAEFDGDGIFRWRSRSRWSTAPSAENLTVTSERELASLTITEEIDACRNHCSVKWANWSKVKANKSWTKAAANVFQIPAGGSFSIAWSIGDDELDTPPPFTYTDALPDCIRFVNANTDTAAMVYGAVEVGTRRENGTLVLSMRNRSASAVWLRGATSGAASVVLLTPSIDSGAAPADNWSAAWNTTSQQAYGVQAFEHDPGGWVQDSASATSLATALRTAGAYPYPLLGNVEILPDPRLQLGDVVRVVDTTGAALNTLAWVIGIRTAGEGTAVRQTLTLRATAYNGVPVDAGLTPDPPVDPAVTV</sequence>
<organism evidence="2 3">
    <name type="scientific">Streptomyces lacrimifluminis</name>
    <dbReference type="NCBI Taxonomy" id="1500077"/>
    <lineage>
        <taxon>Bacteria</taxon>
        <taxon>Bacillati</taxon>
        <taxon>Actinomycetota</taxon>
        <taxon>Actinomycetes</taxon>
        <taxon>Kitasatosporales</taxon>
        <taxon>Streptomycetaceae</taxon>
        <taxon>Streptomyces</taxon>
    </lineage>
</organism>
<accession>A0A917NSB2</accession>
<dbReference type="EMBL" id="BMMU01000005">
    <property type="protein sequence ID" value="GGJ25053.1"/>
    <property type="molecule type" value="Genomic_DNA"/>
</dbReference>
<evidence type="ECO:0000313" key="3">
    <source>
        <dbReference type="Proteomes" id="UP000625682"/>
    </source>
</evidence>
<reference evidence="2" key="1">
    <citation type="journal article" date="2014" name="Int. J. Syst. Evol. Microbiol.">
        <title>Complete genome sequence of Corynebacterium casei LMG S-19264T (=DSM 44701T), isolated from a smear-ripened cheese.</title>
        <authorList>
            <consortium name="US DOE Joint Genome Institute (JGI-PGF)"/>
            <person name="Walter F."/>
            <person name="Albersmeier A."/>
            <person name="Kalinowski J."/>
            <person name="Ruckert C."/>
        </authorList>
    </citation>
    <scope>NUCLEOTIDE SEQUENCE</scope>
    <source>
        <strain evidence="2">CGMCC 4.7272</strain>
    </source>
</reference>
<proteinExistence type="predicted"/>
<feature type="region of interest" description="Disordered" evidence="1">
    <location>
        <begin position="1"/>
        <end position="24"/>
    </location>
</feature>
<keyword evidence="3" id="KW-1185">Reference proteome</keyword>
<name>A0A917NSB2_9ACTN</name>
<dbReference type="AlphaFoldDB" id="A0A917NSB2"/>
<evidence type="ECO:0000256" key="1">
    <source>
        <dbReference type="SAM" id="MobiDB-lite"/>
    </source>
</evidence>
<gene>
    <name evidence="2" type="ORF">GCM10012282_22050</name>
</gene>